<feature type="region of interest" description="Disordered" evidence="2">
    <location>
        <begin position="502"/>
        <end position="953"/>
    </location>
</feature>
<dbReference type="EMBL" id="KB706892">
    <property type="protein sequence ID" value="EMR65297.1"/>
    <property type="molecule type" value="Genomic_DNA"/>
</dbReference>
<dbReference type="InterPro" id="IPR011990">
    <property type="entry name" value="TPR-like_helical_dom_sf"/>
</dbReference>
<name>M7SM79_EUTLA</name>
<keyword evidence="1" id="KW-0677">Repeat</keyword>
<evidence type="ECO:0000256" key="1">
    <source>
        <dbReference type="ARBA" id="ARBA00022737"/>
    </source>
</evidence>
<evidence type="ECO:0000256" key="2">
    <source>
        <dbReference type="SAM" id="MobiDB-lite"/>
    </source>
</evidence>
<feature type="compositionally biased region" description="Polar residues" evidence="2">
    <location>
        <begin position="761"/>
        <end position="770"/>
    </location>
</feature>
<feature type="compositionally biased region" description="Gly residues" evidence="2">
    <location>
        <begin position="780"/>
        <end position="790"/>
    </location>
</feature>
<feature type="compositionally biased region" description="Low complexity" evidence="2">
    <location>
        <begin position="85"/>
        <end position="94"/>
    </location>
</feature>
<dbReference type="PANTHER" id="PTHR46430:SF2">
    <property type="entry name" value="CHITIN SYNTHASE REGULATORY FACTOR 4"/>
    <property type="match status" value="1"/>
</dbReference>
<keyword evidence="4" id="KW-1185">Reference proteome</keyword>
<dbReference type="HOGENOM" id="CLU_008036_0_0_1"/>
<dbReference type="SUPFAM" id="SSF81901">
    <property type="entry name" value="HCP-like"/>
    <property type="match status" value="1"/>
</dbReference>
<dbReference type="OrthoDB" id="4095816at2759"/>
<dbReference type="eggNOG" id="KOG1550">
    <property type="taxonomic scope" value="Eukaryota"/>
</dbReference>
<feature type="compositionally biased region" description="Basic and acidic residues" evidence="2">
    <location>
        <begin position="944"/>
        <end position="953"/>
    </location>
</feature>
<feature type="compositionally biased region" description="Basic and acidic residues" evidence="2">
    <location>
        <begin position="145"/>
        <end position="155"/>
    </location>
</feature>
<protein>
    <submittedName>
        <fullName evidence="3">Putative chitin synthase activator protein</fullName>
    </submittedName>
</protein>
<feature type="compositionally biased region" description="Polar residues" evidence="2">
    <location>
        <begin position="95"/>
        <end position="117"/>
    </location>
</feature>
<proteinExistence type="predicted"/>
<sequence>MPQFGATFYPGGVDDFYMPEVVAPAPQRVMPEVPHNMQQGLHRMELEARSVEPKHPNMQSSRAASSGGAPQLPPVHTSFGGFGHQYQQQQQQQQPPTNYSPASGYDQSLYSASSEPPSNRDRGPRDMRDLPSFSPFPKVQGDHIPPSDDEKEAVLAESRQHVLHSNDPNMQICWARDVLAYVEIAAEASIREAEAARRYGEPEPTTRPATPKIEHELRLDAISIVSYLADQGHPEATFIRSKWLEFGKFGRRQDRKEAYSGYLLAAQQGWGRADYRIGMLFENSNDMETAMRHYNLGLSTNDSAASYRLGMISLMGQKNQPKDIARGMDLIQSAADTADEDAPQGAFVYGMLIARDLPDVTIPEGALPYDVTLARQYVEKAAYLGFAKAQLKMGQAYELCQLGCDFNPALSLHYYGLAARQGQPEACLGVSRWFLFGYEGTFAKNEQLAFKYAQLAAKSKLPTGEFAMGYYYEIGISVEKDLREARRWYELAAEHGNKDAVARLDGMSQSKTLSKEDHETTAMTRIKSKYGSQKGQRPERFRQPVNNNNAMPTLSEDRQPSPRVSPHPSPRGQNFDRTDFPDPSRNGNAGDGRAPAFTVNLAERPKSAAPYPEDDRPPPLNMRPKSTAPYPEDDMMGARPQQSPRYNPNIRPSSGNVADHSSAFGVRNQSPGYGPQPGGMRPSQSAGQLAIPPAGTDPNRVRPASTNWQPQAPGSGYRQPSPGPGPIRQDIRPGAAQYDQRPPQPGYDQRLPSGGPGPNKPGQSRLTKANPNPGLPGQYPSGGGGGGGYGQRESSLPMHPQPGRDYAPGPRGSPRPASDRYDSYGGRASAAPPNMGGPPTMSGGIGGMGSRTDSMGLPQGGPGGQRIGSGGRPGIPLKDRPAPLESQGRSSAPPAQMRPQVASPTPSITTTNSGPPMAEATPAKPKPKPSQGPATFEQMGIPTVKKEDDCVVM</sequence>
<dbReference type="PANTHER" id="PTHR46430">
    <property type="entry name" value="PROTEIN SKT5-RELATED"/>
    <property type="match status" value="1"/>
</dbReference>
<dbReference type="InterPro" id="IPR006597">
    <property type="entry name" value="Sel1-like"/>
</dbReference>
<feature type="compositionally biased region" description="Polar residues" evidence="2">
    <location>
        <begin position="902"/>
        <end position="914"/>
    </location>
</feature>
<dbReference type="OMA" id="DHIRYAA"/>
<gene>
    <name evidence="3" type="ORF">UCREL1_7728</name>
</gene>
<dbReference type="InterPro" id="IPR051726">
    <property type="entry name" value="Chitin_Synth_Reg"/>
</dbReference>
<feature type="compositionally biased region" description="Polar residues" evidence="2">
    <location>
        <begin position="640"/>
        <end position="656"/>
    </location>
</feature>
<dbReference type="Proteomes" id="UP000012174">
    <property type="component" value="Unassembled WGS sequence"/>
</dbReference>
<accession>M7SM79</accession>
<evidence type="ECO:0000313" key="3">
    <source>
        <dbReference type="EMBL" id="EMR65297.1"/>
    </source>
</evidence>
<reference evidence="4" key="1">
    <citation type="journal article" date="2013" name="Genome Announc.">
        <title>Draft genome sequence of the grapevine dieback fungus Eutypa lata UCR-EL1.</title>
        <authorList>
            <person name="Blanco-Ulate B."/>
            <person name="Rolshausen P.E."/>
            <person name="Cantu D."/>
        </authorList>
    </citation>
    <scope>NUCLEOTIDE SEQUENCE [LARGE SCALE GENOMIC DNA]</scope>
    <source>
        <strain evidence="4">UCR-EL1</strain>
    </source>
</reference>
<evidence type="ECO:0000313" key="4">
    <source>
        <dbReference type="Proteomes" id="UP000012174"/>
    </source>
</evidence>
<feature type="compositionally biased region" description="Basic and acidic residues" evidence="2">
    <location>
        <begin position="118"/>
        <end position="129"/>
    </location>
</feature>
<dbReference type="Gene3D" id="1.25.40.10">
    <property type="entry name" value="Tetratricopeptide repeat domain"/>
    <property type="match status" value="2"/>
</dbReference>
<dbReference type="STRING" id="1287681.M7SM79"/>
<dbReference type="SMART" id="SM00671">
    <property type="entry name" value="SEL1"/>
    <property type="match status" value="6"/>
</dbReference>
<dbReference type="AlphaFoldDB" id="M7SM79"/>
<organism evidence="3 4">
    <name type="scientific">Eutypa lata (strain UCR-EL1)</name>
    <name type="common">Grapevine dieback disease fungus</name>
    <name type="synonym">Eutypa armeniacae</name>
    <dbReference type="NCBI Taxonomy" id="1287681"/>
    <lineage>
        <taxon>Eukaryota</taxon>
        <taxon>Fungi</taxon>
        <taxon>Dikarya</taxon>
        <taxon>Ascomycota</taxon>
        <taxon>Pezizomycotina</taxon>
        <taxon>Sordariomycetes</taxon>
        <taxon>Xylariomycetidae</taxon>
        <taxon>Xylariales</taxon>
        <taxon>Diatrypaceae</taxon>
        <taxon>Eutypa</taxon>
    </lineage>
</organism>
<feature type="compositionally biased region" description="Gly residues" evidence="2">
    <location>
        <begin position="858"/>
        <end position="873"/>
    </location>
</feature>
<feature type="region of interest" description="Disordered" evidence="2">
    <location>
        <begin position="47"/>
        <end position="155"/>
    </location>
</feature>
<dbReference type="Pfam" id="PF08238">
    <property type="entry name" value="Sel1"/>
    <property type="match status" value="6"/>
</dbReference>
<dbReference type="KEGG" id="ela:UCREL1_7728"/>